<dbReference type="STRING" id="1003.SAMN04488541_103835"/>
<dbReference type="Proteomes" id="UP000199513">
    <property type="component" value="Unassembled WGS sequence"/>
</dbReference>
<sequence>MNLLHCAFINTDKRFLFVLICLFALLLTYLSQAFFITEELFYNSLGEQVAIERFEKLWAESQK</sequence>
<gene>
    <name evidence="1" type="ORF">SAMN04488541_103835</name>
</gene>
<reference evidence="1 2" key="1">
    <citation type="submission" date="2016-10" db="EMBL/GenBank/DDBJ databases">
        <authorList>
            <person name="de Groot N.N."/>
        </authorList>
    </citation>
    <scope>NUCLEOTIDE SEQUENCE [LARGE SCALE GENOMIC DNA]</scope>
    <source>
        <strain>GEY</strain>
        <strain evidence="2">DSM 9560</strain>
    </source>
</reference>
<dbReference type="RefSeq" id="WP_091548836.1">
    <property type="nucleotide sequence ID" value="NZ_FONY01000038.1"/>
</dbReference>
<keyword evidence="2" id="KW-1185">Reference proteome</keyword>
<protein>
    <submittedName>
        <fullName evidence="1">Uncharacterized protein</fullName>
    </submittedName>
</protein>
<name>A0A1I2J281_9BACT</name>
<proteinExistence type="predicted"/>
<dbReference type="AlphaFoldDB" id="A0A1I2J281"/>
<evidence type="ECO:0000313" key="2">
    <source>
        <dbReference type="Proteomes" id="UP000199513"/>
    </source>
</evidence>
<organism evidence="1 2">
    <name type="scientific">Thermoflexibacter ruber</name>
    <dbReference type="NCBI Taxonomy" id="1003"/>
    <lineage>
        <taxon>Bacteria</taxon>
        <taxon>Pseudomonadati</taxon>
        <taxon>Bacteroidota</taxon>
        <taxon>Cytophagia</taxon>
        <taxon>Cytophagales</taxon>
        <taxon>Thermoflexibacteraceae</taxon>
        <taxon>Thermoflexibacter</taxon>
    </lineage>
</organism>
<accession>A0A1I2J281</accession>
<dbReference type="EMBL" id="FONY01000038">
    <property type="protein sequence ID" value="SFF47056.1"/>
    <property type="molecule type" value="Genomic_DNA"/>
</dbReference>
<evidence type="ECO:0000313" key="1">
    <source>
        <dbReference type="EMBL" id="SFF47056.1"/>
    </source>
</evidence>